<dbReference type="GeneID" id="92098987"/>
<evidence type="ECO:0000313" key="1">
    <source>
        <dbReference type="EMBL" id="KAK8041508.1"/>
    </source>
</evidence>
<keyword evidence="2" id="KW-1185">Reference proteome</keyword>
<evidence type="ECO:0000313" key="2">
    <source>
        <dbReference type="Proteomes" id="UP001480595"/>
    </source>
</evidence>
<dbReference type="RefSeq" id="XP_066709053.1">
    <property type="nucleotide sequence ID" value="XM_066865924.1"/>
</dbReference>
<comment type="caution">
    <text evidence="1">The sequence shown here is derived from an EMBL/GenBank/DDBJ whole genome shotgun (WGS) entry which is preliminary data.</text>
</comment>
<reference evidence="1 2" key="1">
    <citation type="submission" date="2023-01" db="EMBL/GenBank/DDBJ databases">
        <title>Analysis of 21 Apiospora genomes using comparative genomics revels a genus with tremendous synthesis potential of carbohydrate active enzymes and secondary metabolites.</title>
        <authorList>
            <person name="Sorensen T."/>
        </authorList>
    </citation>
    <scope>NUCLEOTIDE SEQUENCE [LARGE SCALE GENOMIC DNA]</scope>
    <source>
        <strain evidence="1 2">CBS 135458</strain>
    </source>
</reference>
<dbReference type="Proteomes" id="UP001480595">
    <property type="component" value="Unassembled WGS sequence"/>
</dbReference>
<accession>A0ABR1T6Y7</accession>
<proteinExistence type="predicted"/>
<protein>
    <submittedName>
        <fullName evidence="1">Uncharacterized protein</fullName>
    </submittedName>
</protein>
<organism evidence="1 2">
    <name type="scientific">Apiospora phragmitis</name>
    <dbReference type="NCBI Taxonomy" id="2905665"/>
    <lineage>
        <taxon>Eukaryota</taxon>
        <taxon>Fungi</taxon>
        <taxon>Dikarya</taxon>
        <taxon>Ascomycota</taxon>
        <taxon>Pezizomycotina</taxon>
        <taxon>Sordariomycetes</taxon>
        <taxon>Xylariomycetidae</taxon>
        <taxon>Amphisphaeriales</taxon>
        <taxon>Apiosporaceae</taxon>
        <taxon>Apiospora</taxon>
    </lineage>
</organism>
<sequence>MPEYSLCARAVERVSSAEPDFISAYHEWADSGTRERAHVHYWYTQEYDKVWDDYWQAYDILEERRLQLYMPHPMPWSDQMHDVREEQSRNRRETFYPMQVRFWRVCPLWVHMGREIGQANGDRLYTWRATLDNWERFVTNYNVPSFKESLSSAQRSSFKVLEDWWHAKYNFKTLTKAAQDYMYERVDTVATEPMRSLKKSPRKNFSLYHSFAFELFVSEFSPSSWEPQMSYNFLWGLQLLRWRASRYAVSQRVALSTFGCPEPPDGDYPIVTLNEGTWHDSIASRGLPHYLWDNEGLRTVRVAELDFKPEYVCISHTWGRWRLPSFVGVDGVPWPVPENSLYNAQNG</sequence>
<name>A0ABR1T6Y7_9PEZI</name>
<dbReference type="EMBL" id="JAQQWL010000015">
    <property type="protein sequence ID" value="KAK8041508.1"/>
    <property type="molecule type" value="Genomic_DNA"/>
</dbReference>
<gene>
    <name evidence="1" type="ORF">PG994_014515</name>
</gene>